<name>A0A8X8ZN46_SALSN</name>
<sequence length="104" mass="11769">MSAGAAGEGFQRGFCISGRDMSIERRPYHKNCKCALHKDNRGKERLRCSHASPTNSVSFPIRRTWSESCLNASSPTQGNFTRTRTHLDFGLYKVVDDHEVDEIH</sequence>
<protein>
    <submittedName>
        <fullName evidence="1">Uncharacterized protein</fullName>
    </submittedName>
</protein>
<reference evidence="1" key="1">
    <citation type="submission" date="2018-01" db="EMBL/GenBank/DDBJ databases">
        <authorList>
            <person name="Mao J.F."/>
        </authorList>
    </citation>
    <scope>NUCLEOTIDE SEQUENCE</scope>
    <source>
        <strain evidence="1">Huo1</strain>
        <tissue evidence="1">Leaf</tissue>
    </source>
</reference>
<reference evidence="1" key="2">
    <citation type="submission" date="2020-08" db="EMBL/GenBank/DDBJ databases">
        <title>Plant Genome Project.</title>
        <authorList>
            <person name="Zhang R.-G."/>
        </authorList>
    </citation>
    <scope>NUCLEOTIDE SEQUENCE</scope>
    <source>
        <strain evidence="1">Huo1</strain>
        <tissue evidence="1">Leaf</tissue>
    </source>
</reference>
<accession>A0A8X8ZN46</accession>
<evidence type="ECO:0000313" key="1">
    <source>
        <dbReference type="EMBL" id="KAG6411527.1"/>
    </source>
</evidence>
<dbReference type="Proteomes" id="UP000298416">
    <property type="component" value="Unassembled WGS sequence"/>
</dbReference>
<comment type="caution">
    <text evidence="1">The sequence shown here is derived from an EMBL/GenBank/DDBJ whole genome shotgun (WGS) entry which is preliminary data.</text>
</comment>
<gene>
    <name evidence="1" type="ORF">SASPL_129610</name>
</gene>
<dbReference type="PANTHER" id="PTHR35121">
    <property type="entry name" value="HOMEODOMAIN PROTEIN 8, PUTATIVE-RELATED"/>
    <property type="match status" value="1"/>
</dbReference>
<dbReference type="PANTHER" id="PTHR35121:SF2">
    <property type="entry name" value="SWIM-TYPE DOMAIN-CONTAINING PROTEIN"/>
    <property type="match status" value="1"/>
</dbReference>
<keyword evidence="2" id="KW-1185">Reference proteome</keyword>
<dbReference type="AlphaFoldDB" id="A0A8X8ZN46"/>
<evidence type="ECO:0000313" key="2">
    <source>
        <dbReference type="Proteomes" id="UP000298416"/>
    </source>
</evidence>
<organism evidence="1">
    <name type="scientific">Salvia splendens</name>
    <name type="common">Scarlet sage</name>
    <dbReference type="NCBI Taxonomy" id="180675"/>
    <lineage>
        <taxon>Eukaryota</taxon>
        <taxon>Viridiplantae</taxon>
        <taxon>Streptophyta</taxon>
        <taxon>Embryophyta</taxon>
        <taxon>Tracheophyta</taxon>
        <taxon>Spermatophyta</taxon>
        <taxon>Magnoliopsida</taxon>
        <taxon>eudicotyledons</taxon>
        <taxon>Gunneridae</taxon>
        <taxon>Pentapetalae</taxon>
        <taxon>asterids</taxon>
        <taxon>lamiids</taxon>
        <taxon>Lamiales</taxon>
        <taxon>Lamiaceae</taxon>
        <taxon>Nepetoideae</taxon>
        <taxon>Mentheae</taxon>
        <taxon>Salviinae</taxon>
        <taxon>Salvia</taxon>
        <taxon>Salvia subgen. Calosphace</taxon>
        <taxon>core Calosphace</taxon>
    </lineage>
</organism>
<proteinExistence type="predicted"/>
<dbReference type="EMBL" id="PNBA02000010">
    <property type="protein sequence ID" value="KAG6411527.1"/>
    <property type="molecule type" value="Genomic_DNA"/>
</dbReference>